<dbReference type="Proteomes" id="UP001607302">
    <property type="component" value="Unassembled WGS sequence"/>
</dbReference>
<evidence type="ECO:0000313" key="1">
    <source>
        <dbReference type="EMBL" id="KAL2719400.1"/>
    </source>
</evidence>
<reference evidence="1 2" key="1">
    <citation type="journal article" date="2024" name="Ann. Entomol. Soc. Am.">
        <title>Genomic analyses of the southern and eastern yellowjacket wasps (Hymenoptera: Vespidae) reveal evolutionary signatures of social life.</title>
        <authorList>
            <person name="Catto M.A."/>
            <person name="Caine P.B."/>
            <person name="Orr S.E."/>
            <person name="Hunt B.G."/>
            <person name="Goodisman M.A.D."/>
        </authorList>
    </citation>
    <scope>NUCLEOTIDE SEQUENCE [LARGE SCALE GENOMIC DNA]</scope>
    <source>
        <strain evidence="1">233</strain>
        <tissue evidence="1">Head and thorax</tissue>
    </source>
</reference>
<dbReference type="AlphaFoldDB" id="A0ABD2AFU2"/>
<keyword evidence="2" id="KW-1185">Reference proteome</keyword>
<name>A0ABD2AFU2_VESSQ</name>
<dbReference type="EMBL" id="JAUDFV010000149">
    <property type="protein sequence ID" value="KAL2719400.1"/>
    <property type="molecule type" value="Genomic_DNA"/>
</dbReference>
<comment type="caution">
    <text evidence="1">The sequence shown here is derived from an EMBL/GenBank/DDBJ whole genome shotgun (WGS) entry which is preliminary data.</text>
</comment>
<evidence type="ECO:0000313" key="2">
    <source>
        <dbReference type="Proteomes" id="UP001607302"/>
    </source>
</evidence>
<gene>
    <name evidence="1" type="ORF">V1478_010862</name>
</gene>
<organism evidence="1 2">
    <name type="scientific">Vespula squamosa</name>
    <name type="common">Southern yellow jacket</name>
    <name type="synonym">Wasp</name>
    <dbReference type="NCBI Taxonomy" id="30214"/>
    <lineage>
        <taxon>Eukaryota</taxon>
        <taxon>Metazoa</taxon>
        <taxon>Ecdysozoa</taxon>
        <taxon>Arthropoda</taxon>
        <taxon>Hexapoda</taxon>
        <taxon>Insecta</taxon>
        <taxon>Pterygota</taxon>
        <taxon>Neoptera</taxon>
        <taxon>Endopterygota</taxon>
        <taxon>Hymenoptera</taxon>
        <taxon>Apocrita</taxon>
        <taxon>Aculeata</taxon>
        <taxon>Vespoidea</taxon>
        <taxon>Vespidae</taxon>
        <taxon>Vespinae</taxon>
        <taxon>Vespula</taxon>
    </lineage>
</organism>
<proteinExistence type="predicted"/>
<accession>A0ABD2AFU2</accession>
<sequence>MLYVMGDEHDANVDDGVSVGVSIDISDGGKADYDDGVSGGSSVLILKVKETLKRSFPSSFVRNRLH</sequence>
<protein>
    <submittedName>
        <fullName evidence="1">Uncharacterized protein</fullName>
    </submittedName>
</protein>